<dbReference type="EMBL" id="BGPR01032812">
    <property type="protein sequence ID" value="GBO06506.1"/>
    <property type="molecule type" value="Genomic_DNA"/>
</dbReference>
<sequence length="88" mass="9462">MGITGLGPTLPSEGTFHNWSGGNSTSRHYYAHFGSETSPTYPAASHPLTRGVRRWDTGAAKTMTYLFLGSTIVNSGISRYYSLANGCD</sequence>
<dbReference type="Proteomes" id="UP000499080">
    <property type="component" value="Unassembled WGS sequence"/>
</dbReference>
<accession>A0A4Y2U4A7</accession>
<evidence type="ECO:0000313" key="2">
    <source>
        <dbReference type="Proteomes" id="UP000499080"/>
    </source>
</evidence>
<dbReference type="AlphaFoldDB" id="A0A4Y2U4A7"/>
<organism evidence="1 2">
    <name type="scientific">Araneus ventricosus</name>
    <name type="common">Orbweaver spider</name>
    <name type="synonym">Epeira ventricosa</name>
    <dbReference type="NCBI Taxonomy" id="182803"/>
    <lineage>
        <taxon>Eukaryota</taxon>
        <taxon>Metazoa</taxon>
        <taxon>Ecdysozoa</taxon>
        <taxon>Arthropoda</taxon>
        <taxon>Chelicerata</taxon>
        <taxon>Arachnida</taxon>
        <taxon>Araneae</taxon>
        <taxon>Araneomorphae</taxon>
        <taxon>Entelegynae</taxon>
        <taxon>Araneoidea</taxon>
        <taxon>Araneidae</taxon>
        <taxon>Araneus</taxon>
    </lineage>
</organism>
<proteinExistence type="predicted"/>
<comment type="caution">
    <text evidence="1">The sequence shown here is derived from an EMBL/GenBank/DDBJ whole genome shotgun (WGS) entry which is preliminary data.</text>
</comment>
<gene>
    <name evidence="1" type="ORF">AVEN_26904_1</name>
</gene>
<keyword evidence="2" id="KW-1185">Reference proteome</keyword>
<protein>
    <submittedName>
        <fullName evidence="1">Uncharacterized protein</fullName>
    </submittedName>
</protein>
<reference evidence="1 2" key="1">
    <citation type="journal article" date="2019" name="Sci. Rep.">
        <title>Orb-weaving spider Araneus ventricosus genome elucidates the spidroin gene catalogue.</title>
        <authorList>
            <person name="Kono N."/>
            <person name="Nakamura H."/>
            <person name="Ohtoshi R."/>
            <person name="Moran D.A.P."/>
            <person name="Shinohara A."/>
            <person name="Yoshida Y."/>
            <person name="Fujiwara M."/>
            <person name="Mori M."/>
            <person name="Tomita M."/>
            <person name="Arakawa K."/>
        </authorList>
    </citation>
    <scope>NUCLEOTIDE SEQUENCE [LARGE SCALE GENOMIC DNA]</scope>
</reference>
<name>A0A4Y2U4A7_ARAVE</name>
<evidence type="ECO:0000313" key="1">
    <source>
        <dbReference type="EMBL" id="GBO06506.1"/>
    </source>
</evidence>